<dbReference type="EMBL" id="JANPWB010000015">
    <property type="protein sequence ID" value="KAJ1093605.1"/>
    <property type="molecule type" value="Genomic_DNA"/>
</dbReference>
<reference evidence="1" key="1">
    <citation type="journal article" date="2022" name="bioRxiv">
        <title>Sequencing and chromosome-scale assembly of the giantPleurodeles waltlgenome.</title>
        <authorList>
            <person name="Brown T."/>
            <person name="Elewa A."/>
            <person name="Iarovenko S."/>
            <person name="Subramanian E."/>
            <person name="Araus A.J."/>
            <person name="Petzold A."/>
            <person name="Susuki M."/>
            <person name="Suzuki K.-i.T."/>
            <person name="Hayashi T."/>
            <person name="Toyoda A."/>
            <person name="Oliveira C."/>
            <person name="Osipova E."/>
            <person name="Leigh N.D."/>
            <person name="Simon A."/>
            <person name="Yun M.H."/>
        </authorList>
    </citation>
    <scope>NUCLEOTIDE SEQUENCE</scope>
    <source>
        <strain evidence="1">20211129_DDA</strain>
        <tissue evidence="1">Liver</tissue>
    </source>
</reference>
<sequence length="221" mass="23253">MCFCTGRSQDGDREGRLIKHSSRARLVNICGALLGHRCRSPVAVSAAGTALPSLTAPGVIERPGRGAATERSGSVPGAAAAILLAACYAWSRALSGGCELGHSRRALFWRPLAPSPLGVGFCARFGGPDGETDVRRLRGPLRRELVTAFALHRLPPPAGEGGRRTGDESCRGPLGVPPYLIADGVERPSRESSLDLQLDIEATTDVVRAGSTRIKLSHILC</sequence>
<dbReference type="AlphaFoldDB" id="A0AAV7M0V8"/>
<accession>A0AAV7M0V8</accession>
<gene>
    <name evidence="1" type="ORF">NDU88_006705</name>
</gene>
<proteinExistence type="predicted"/>
<name>A0AAV7M0V8_PLEWA</name>
<comment type="caution">
    <text evidence="1">The sequence shown here is derived from an EMBL/GenBank/DDBJ whole genome shotgun (WGS) entry which is preliminary data.</text>
</comment>
<evidence type="ECO:0000313" key="2">
    <source>
        <dbReference type="Proteomes" id="UP001066276"/>
    </source>
</evidence>
<keyword evidence="2" id="KW-1185">Reference proteome</keyword>
<dbReference type="Proteomes" id="UP001066276">
    <property type="component" value="Chromosome 11"/>
</dbReference>
<protein>
    <submittedName>
        <fullName evidence="1">Uncharacterized protein</fullName>
    </submittedName>
</protein>
<organism evidence="1 2">
    <name type="scientific">Pleurodeles waltl</name>
    <name type="common">Iberian ribbed newt</name>
    <dbReference type="NCBI Taxonomy" id="8319"/>
    <lineage>
        <taxon>Eukaryota</taxon>
        <taxon>Metazoa</taxon>
        <taxon>Chordata</taxon>
        <taxon>Craniata</taxon>
        <taxon>Vertebrata</taxon>
        <taxon>Euteleostomi</taxon>
        <taxon>Amphibia</taxon>
        <taxon>Batrachia</taxon>
        <taxon>Caudata</taxon>
        <taxon>Salamandroidea</taxon>
        <taxon>Salamandridae</taxon>
        <taxon>Pleurodelinae</taxon>
        <taxon>Pleurodeles</taxon>
    </lineage>
</organism>
<evidence type="ECO:0000313" key="1">
    <source>
        <dbReference type="EMBL" id="KAJ1093605.1"/>
    </source>
</evidence>